<dbReference type="Proteomes" id="UP001345963">
    <property type="component" value="Unassembled WGS sequence"/>
</dbReference>
<dbReference type="InterPro" id="IPR016024">
    <property type="entry name" value="ARM-type_fold"/>
</dbReference>
<organism evidence="4 5">
    <name type="scientific">Ataeniobius toweri</name>
    <dbReference type="NCBI Taxonomy" id="208326"/>
    <lineage>
        <taxon>Eukaryota</taxon>
        <taxon>Metazoa</taxon>
        <taxon>Chordata</taxon>
        <taxon>Craniata</taxon>
        <taxon>Vertebrata</taxon>
        <taxon>Euteleostomi</taxon>
        <taxon>Actinopterygii</taxon>
        <taxon>Neopterygii</taxon>
        <taxon>Teleostei</taxon>
        <taxon>Neoteleostei</taxon>
        <taxon>Acanthomorphata</taxon>
        <taxon>Ovalentaria</taxon>
        <taxon>Atherinomorphae</taxon>
        <taxon>Cyprinodontiformes</taxon>
        <taxon>Goodeidae</taxon>
        <taxon>Ataeniobius</taxon>
    </lineage>
</organism>
<evidence type="ECO:0000313" key="5">
    <source>
        <dbReference type="Proteomes" id="UP001345963"/>
    </source>
</evidence>
<evidence type="ECO:0000259" key="3">
    <source>
        <dbReference type="PROSITE" id="PS51214"/>
    </source>
</evidence>
<name>A0ABU7AF76_9TELE</name>
<feature type="compositionally biased region" description="Basic and acidic residues" evidence="2">
    <location>
        <begin position="1"/>
        <end position="11"/>
    </location>
</feature>
<evidence type="ECO:0000256" key="2">
    <source>
        <dbReference type="SAM" id="MobiDB-lite"/>
    </source>
</evidence>
<dbReference type="Pfam" id="PF01749">
    <property type="entry name" value="IBB"/>
    <property type="match status" value="1"/>
</dbReference>
<gene>
    <name evidence="4" type="primary">KPNA4_2</name>
    <name evidence="4" type="ORF">ATANTOWER_008831</name>
</gene>
<keyword evidence="5" id="KW-1185">Reference proteome</keyword>
<feature type="region of interest" description="Disordered" evidence="2">
    <location>
        <begin position="1"/>
        <end position="20"/>
    </location>
</feature>
<comment type="caution">
    <text evidence="4">The sequence shown here is derived from an EMBL/GenBank/DDBJ whole genome shotgun (WGS) entry which is preliminary data.</text>
</comment>
<keyword evidence="1" id="KW-0813">Transport</keyword>
<dbReference type="PROSITE" id="PS51214">
    <property type="entry name" value="IBB"/>
    <property type="match status" value="1"/>
</dbReference>
<dbReference type="InterPro" id="IPR002652">
    <property type="entry name" value="Importin-a_IBB"/>
</dbReference>
<feature type="domain" description="IBB" evidence="3">
    <location>
        <begin position="1"/>
        <end position="58"/>
    </location>
</feature>
<reference evidence="4 5" key="1">
    <citation type="submission" date="2021-07" db="EMBL/GenBank/DDBJ databases">
        <authorList>
            <person name="Palmer J.M."/>
        </authorList>
    </citation>
    <scope>NUCLEOTIDE SEQUENCE [LARGE SCALE GENOMIC DNA]</scope>
    <source>
        <strain evidence="4 5">AT_MEX2019</strain>
        <tissue evidence="4">Muscle</tissue>
    </source>
</reference>
<accession>A0ABU7AF76</accession>
<sequence length="97" mass="11805">MADNEKLDNQRLKNFKNKGRDLETMRRQRTEVVVELRKHKRDEHLLKRRNVPHEDICEDSDVDGDFRSVLLLFENILSLRTYRTCFDEGFHLHQRCH</sequence>
<protein>
    <submittedName>
        <fullName evidence="4">Importin subunit alpha-3</fullName>
    </submittedName>
</protein>
<dbReference type="InterPro" id="IPR036975">
    <property type="entry name" value="Importin-a_IBB_sf"/>
</dbReference>
<dbReference type="EMBL" id="JAHUTI010011902">
    <property type="protein sequence ID" value="MED6236414.1"/>
    <property type="molecule type" value="Genomic_DNA"/>
</dbReference>
<dbReference type="SUPFAM" id="SSF48371">
    <property type="entry name" value="ARM repeat"/>
    <property type="match status" value="1"/>
</dbReference>
<proteinExistence type="predicted"/>
<dbReference type="Gene3D" id="1.20.5.690">
    <property type="entry name" value="Importin-alpha, importin-beta-binding domain"/>
    <property type="match status" value="1"/>
</dbReference>
<evidence type="ECO:0000313" key="4">
    <source>
        <dbReference type="EMBL" id="MED6236414.1"/>
    </source>
</evidence>
<evidence type="ECO:0000256" key="1">
    <source>
        <dbReference type="PROSITE-ProRule" id="PRU00561"/>
    </source>
</evidence>